<keyword evidence="4" id="KW-1185">Reference proteome</keyword>
<evidence type="ECO:0000256" key="2">
    <source>
        <dbReference type="SAM" id="Phobius"/>
    </source>
</evidence>
<dbReference type="AlphaFoldDB" id="A0A8B8BA08"/>
<evidence type="ECO:0000313" key="5">
    <source>
        <dbReference type="RefSeq" id="XP_022300250.1"/>
    </source>
</evidence>
<feature type="chain" id="PRO_5034828192" evidence="3">
    <location>
        <begin position="29"/>
        <end position="402"/>
    </location>
</feature>
<evidence type="ECO:0000313" key="4">
    <source>
        <dbReference type="Proteomes" id="UP000694844"/>
    </source>
</evidence>
<reference evidence="5" key="1">
    <citation type="submission" date="2025-08" db="UniProtKB">
        <authorList>
            <consortium name="RefSeq"/>
        </authorList>
    </citation>
    <scope>IDENTIFICATION</scope>
    <source>
        <tissue evidence="5">Whole sample</tissue>
    </source>
</reference>
<protein>
    <submittedName>
        <fullName evidence="5">Uncharacterized protein LOC111108557</fullName>
    </submittedName>
</protein>
<dbReference type="KEGG" id="cvn:111108557"/>
<evidence type="ECO:0000256" key="1">
    <source>
        <dbReference type="SAM" id="MobiDB-lite"/>
    </source>
</evidence>
<feature type="signal peptide" evidence="3">
    <location>
        <begin position="1"/>
        <end position="28"/>
    </location>
</feature>
<proteinExistence type="predicted"/>
<feature type="region of interest" description="Disordered" evidence="1">
    <location>
        <begin position="383"/>
        <end position="402"/>
    </location>
</feature>
<evidence type="ECO:0000256" key="3">
    <source>
        <dbReference type="SAM" id="SignalP"/>
    </source>
</evidence>
<dbReference type="Proteomes" id="UP000694844">
    <property type="component" value="Chromosome 8"/>
</dbReference>
<keyword evidence="2" id="KW-0812">Transmembrane</keyword>
<keyword evidence="2" id="KW-0472">Membrane</keyword>
<organism evidence="4 5">
    <name type="scientific">Crassostrea virginica</name>
    <name type="common">Eastern oyster</name>
    <dbReference type="NCBI Taxonomy" id="6565"/>
    <lineage>
        <taxon>Eukaryota</taxon>
        <taxon>Metazoa</taxon>
        <taxon>Spiralia</taxon>
        <taxon>Lophotrochozoa</taxon>
        <taxon>Mollusca</taxon>
        <taxon>Bivalvia</taxon>
        <taxon>Autobranchia</taxon>
        <taxon>Pteriomorphia</taxon>
        <taxon>Ostreida</taxon>
        <taxon>Ostreoidea</taxon>
        <taxon>Ostreidae</taxon>
        <taxon>Crassostrea</taxon>
    </lineage>
</organism>
<name>A0A8B8BA08_CRAVI</name>
<feature type="transmembrane region" description="Helical" evidence="2">
    <location>
        <begin position="270"/>
        <end position="290"/>
    </location>
</feature>
<keyword evidence="2" id="KW-1133">Transmembrane helix</keyword>
<sequence length="402" mass="46307">MDTSVLCRYSLIFVLLRVTAWFPEQCNCTCISQQCNDSTNNEINGQNAKLESLRISIETKWNTLKEKRKPNNLWTCLTNKTCPLRITRKKKTACLCSDSICVRTICNHIKKSPNRMKKYKCNIKVNTKNCSFSDETLTEKEVLVSDNCSVSKKKRYFFQEGKFHFTEYSDISTRTTITMLNPNSSNDPTSGKRSNFWNIWEDCSDLPECSFFVMSKGTSSSTYVCVSQNHKNYCYRLRCSKNQKFQKKLDSTNNTIHSTETESNHNWKDAVLLFFGVILSAGVMAVFVGAHRKRRNLRNLEVPIIRGRTEQRYTCNSGFYAEINDLYTIHGSEDEEIGKETLDKELDEKKDHGTTQGVCYRREAGSEDAYSNVYNVLQPNYGTERTVPVIGPNNKRQEPQAY</sequence>
<gene>
    <name evidence="5" type="primary">LOC111108557</name>
</gene>
<dbReference type="RefSeq" id="XP_022300250.1">
    <property type="nucleotide sequence ID" value="XM_022444542.1"/>
</dbReference>
<keyword evidence="3" id="KW-0732">Signal</keyword>
<accession>A0A8B8BA08</accession>
<dbReference type="GeneID" id="111108557"/>